<comment type="caution">
    <text evidence="2">The sequence shown here is derived from an EMBL/GenBank/DDBJ whole genome shotgun (WGS) entry which is preliminary data.</text>
</comment>
<proteinExistence type="predicted"/>
<sequence length="302" mass="33980">MPDTQPITRRTRFVCISDTHNACPGGAFRLPKGDVIIHAGDLTNQGTFSELKKTVDWLEEADFEKKIIVAGNHDITLDSGFYTKYGHNFHNQRSQDPRKCQELLERSPSVTWLKHEAAVINLTCPTGPRTTFKIFGSPYSPADGMWAFAYNADEAKHIWDSIPLDADIVLTHTPLKYHGDLTTSGRGCEDLCKALWRIRPRLAICGHVHENRGTEHVLWNLEDVEHETMVEQWKDPGRGNKKISLVDLTAKGPHPLDNDGRLERRETCIVNAAIVASSYPHSGGKKFNKPIVVDVDLPVWEN</sequence>
<dbReference type="PANTHER" id="PTHR12905">
    <property type="entry name" value="METALLOPHOSPHOESTERASE"/>
    <property type="match status" value="1"/>
</dbReference>
<dbReference type="AlphaFoldDB" id="A0A8H7T935"/>
<dbReference type="OrthoDB" id="630188at2759"/>
<dbReference type="InterPro" id="IPR051693">
    <property type="entry name" value="UPF0046_metallophosphoest"/>
</dbReference>
<dbReference type="InterPro" id="IPR029052">
    <property type="entry name" value="Metallo-depent_PP-like"/>
</dbReference>
<dbReference type="PANTHER" id="PTHR12905:SF16">
    <property type="entry name" value="SER_THR PROTEIN PHOSPHATASE FAMILY PROTEIN (AFU_ORTHOLOGUE AFUA_1G06000)"/>
    <property type="match status" value="1"/>
</dbReference>
<gene>
    <name evidence="2" type="ORF">IFR04_012100</name>
</gene>
<dbReference type="Gene3D" id="3.60.21.10">
    <property type="match status" value="1"/>
</dbReference>
<dbReference type="Pfam" id="PF00149">
    <property type="entry name" value="Metallophos"/>
    <property type="match status" value="1"/>
</dbReference>
<dbReference type="EMBL" id="JAFJYH010000250">
    <property type="protein sequence ID" value="KAG4414752.1"/>
    <property type="molecule type" value="Genomic_DNA"/>
</dbReference>
<evidence type="ECO:0000259" key="1">
    <source>
        <dbReference type="Pfam" id="PF00149"/>
    </source>
</evidence>
<dbReference type="InterPro" id="IPR004843">
    <property type="entry name" value="Calcineurin-like_PHP"/>
</dbReference>
<accession>A0A8H7T935</accession>
<keyword evidence="3" id="KW-1185">Reference proteome</keyword>
<reference evidence="2" key="1">
    <citation type="submission" date="2021-02" db="EMBL/GenBank/DDBJ databases">
        <title>Genome sequence Cadophora malorum strain M34.</title>
        <authorList>
            <person name="Stefanovic E."/>
            <person name="Vu D."/>
            <person name="Scully C."/>
            <person name="Dijksterhuis J."/>
            <person name="Roader J."/>
            <person name="Houbraken J."/>
        </authorList>
    </citation>
    <scope>NUCLEOTIDE SEQUENCE</scope>
    <source>
        <strain evidence="2">M34</strain>
    </source>
</reference>
<dbReference type="CDD" id="cd07379">
    <property type="entry name" value="MPP_239FB"/>
    <property type="match status" value="1"/>
</dbReference>
<dbReference type="Proteomes" id="UP000664132">
    <property type="component" value="Unassembled WGS sequence"/>
</dbReference>
<dbReference type="GO" id="GO:0016787">
    <property type="term" value="F:hydrolase activity"/>
    <property type="evidence" value="ECO:0007669"/>
    <property type="project" value="InterPro"/>
</dbReference>
<name>A0A8H7T935_9HELO</name>
<evidence type="ECO:0000313" key="3">
    <source>
        <dbReference type="Proteomes" id="UP000664132"/>
    </source>
</evidence>
<feature type="domain" description="Calcineurin-like phosphoesterase" evidence="1">
    <location>
        <begin position="12"/>
        <end position="210"/>
    </location>
</feature>
<evidence type="ECO:0000313" key="2">
    <source>
        <dbReference type="EMBL" id="KAG4414752.1"/>
    </source>
</evidence>
<organism evidence="2 3">
    <name type="scientific">Cadophora malorum</name>
    <dbReference type="NCBI Taxonomy" id="108018"/>
    <lineage>
        <taxon>Eukaryota</taxon>
        <taxon>Fungi</taxon>
        <taxon>Dikarya</taxon>
        <taxon>Ascomycota</taxon>
        <taxon>Pezizomycotina</taxon>
        <taxon>Leotiomycetes</taxon>
        <taxon>Helotiales</taxon>
        <taxon>Ploettnerulaceae</taxon>
        <taxon>Cadophora</taxon>
    </lineage>
</organism>
<protein>
    <recommendedName>
        <fullName evidence="1">Calcineurin-like phosphoesterase domain-containing protein</fullName>
    </recommendedName>
</protein>
<dbReference type="SUPFAM" id="SSF56300">
    <property type="entry name" value="Metallo-dependent phosphatases"/>
    <property type="match status" value="1"/>
</dbReference>